<dbReference type="Proteomes" id="UP001269081">
    <property type="component" value="Unassembled WGS sequence"/>
</dbReference>
<gene>
    <name evidence="1" type="ORF">J2W48_003235</name>
</gene>
<dbReference type="SUPFAM" id="SSF109854">
    <property type="entry name" value="DinB/YfiT-like putative metalloenzymes"/>
    <property type="match status" value="1"/>
</dbReference>
<dbReference type="RefSeq" id="WP_310282614.1">
    <property type="nucleotide sequence ID" value="NZ_JAVDWQ010000011.1"/>
</dbReference>
<proteinExistence type="predicted"/>
<evidence type="ECO:0000313" key="2">
    <source>
        <dbReference type="Proteomes" id="UP001269081"/>
    </source>
</evidence>
<organism evidence="1 2">
    <name type="scientific">Flavobacterium piscis</name>
    <dbReference type="NCBI Taxonomy" id="1114874"/>
    <lineage>
        <taxon>Bacteria</taxon>
        <taxon>Pseudomonadati</taxon>
        <taxon>Bacteroidota</taxon>
        <taxon>Flavobacteriia</taxon>
        <taxon>Flavobacteriales</taxon>
        <taxon>Flavobacteriaceae</taxon>
        <taxon>Flavobacterium</taxon>
    </lineage>
</organism>
<protein>
    <recommendedName>
        <fullName evidence="3">DinB family protein</fullName>
    </recommendedName>
</protein>
<sequence length="160" mass="19172">MDGVFKELLWKQFGATIDMLEDSIVVCPETCWDKIWYSAYHTIFWLDYYSSQNPDTFSPPQPFTLSEFDPEGILPERIYNKKELLEYLEFSRKKIFLLIDGLNEKTAQERFVTKKKDYNRIEMIIYNMRHVQHHIGQLNLLLRQNADLAGKWFSQTSKKY</sequence>
<dbReference type="InterPro" id="IPR034660">
    <property type="entry name" value="DinB/YfiT-like"/>
</dbReference>
<dbReference type="EMBL" id="JAVDWQ010000011">
    <property type="protein sequence ID" value="MDR7211281.1"/>
    <property type="molecule type" value="Genomic_DNA"/>
</dbReference>
<evidence type="ECO:0000313" key="1">
    <source>
        <dbReference type="EMBL" id="MDR7211281.1"/>
    </source>
</evidence>
<keyword evidence="2" id="KW-1185">Reference proteome</keyword>
<evidence type="ECO:0008006" key="3">
    <source>
        <dbReference type="Google" id="ProtNLM"/>
    </source>
</evidence>
<comment type="caution">
    <text evidence="1">The sequence shown here is derived from an EMBL/GenBank/DDBJ whole genome shotgun (WGS) entry which is preliminary data.</text>
</comment>
<reference evidence="1 2" key="1">
    <citation type="submission" date="2023-07" db="EMBL/GenBank/DDBJ databases">
        <title>Sorghum-associated microbial communities from plants grown in Nebraska, USA.</title>
        <authorList>
            <person name="Schachtman D."/>
        </authorList>
    </citation>
    <scope>NUCLEOTIDE SEQUENCE [LARGE SCALE GENOMIC DNA]</scope>
    <source>
        <strain evidence="1 2">4129</strain>
    </source>
</reference>
<name>A0ABU1YAL8_9FLAO</name>
<dbReference type="Gene3D" id="1.20.120.450">
    <property type="entry name" value="dinb family like domain"/>
    <property type="match status" value="1"/>
</dbReference>
<accession>A0ABU1YAL8</accession>